<keyword evidence="2" id="KW-0812">Transmembrane</keyword>
<dbReference type="Pfam" id="PF03109">
    <property type="entry name" value="ABC1"/>
    <property type="match status" value="1"/>
</dbReference>
<dbReference type="InterPro" id="IPR050154">
    <property type="entry name" value="UbiB_kinase"/>
</dbReference>
<accession>A0A7K3VV27</accession>
<keyword evidence="2" id="KW-0472">Membrane</keyword>
<dbReference type="InterPro" id="IPR011009">
    <property type="entry name" value="Kinase-like_dom_sf"/>
</dbReference>
<dbReference type="GO" id="GO:0005524">
    <property type="term" value="F:ATP binding"/>
    <property type="evidence" value="ECO:0007669"/>
    <property type="project" value="InterPro"/>
</dbReference>
<protein>
    <submittedName>
        <fullName evidence="4">AarF/ABC1/UbiB kinase family protein</fullName>
    </submittedName>
</protein>
<feature type="transmembrane region" description="Helical" evidence="2">
    <location>
        <begin position="38"/>
        <end position="57"/>
    </location>
</feature>
<feature type="domain" description="Protein kinase" evidence="3">
    <location>
        <begin position="222"/>
        <end position="556"/>
    </location>
</feature>
<dbReference type="RefSeq" id="WP_163479674.1">
    <property type="nucleotide sequence ID" value="NZ_JAAGWF010000002.1"/>
</dbReference>
<evidence type="ECO:0000313" key="5">
    <source>
        <dbReference type="Proteomes" id="UP000470246"/>
    </source>
</evidence>
<keyword evidence="4" id="KW-0808">Transferase</keyword>
<dbReference type="PANTHER" id="PTHR10566">
    <property type="entry name" value="CHAPERONE-ACTIVITY OF BC1 COMPLEX CABC1 -RELATED"/>
    <property type="match status" value="1"/>
</dbReference>
<proteinExistence type="inferred from homology"/>
<comment type="similarity">
    <text evidence="1">Belongs to the protein kinase superfamily. ADCK protein kinase family.</text>
</comment>
<dbReference type="PROSITE" id="PS50011">
    <property type="entry name" value="PROTEIN_KINASE_DOM"/>
    <property type="match status" value="1"/>
</dbReference>
<organism evidence="4 5">
    <name type="scientific">Geodermatophilus sabuli</name>
    <dbReference type="NCBI Taxonomy" id="1564158"/>
    <lineage>
        <taxon>Bacteria</taxon>
        <taxon>Bacillati</taxon>
        <taxon>Actinomycetota</taxon>
        <taxon>Actinomycetes</taxon>
        <taxon>Geodermatophilales</taxon>
        <taxon>Geodermatophilaceae</taxon>
        <taxon>Geodermatophilus</taxon>
    </lineage>
</organism>
<sequence length="658" mass="69548">MDGILEGVLLVPTVVLTVLLFGAVIRRLLGVRLGPVRAVLAAALALLVAGPVLQAFLPDPEQADPGTALLFAALALCCASLAAMAVVVIADVVVPEGSLPGPVELWRGWRSRAARAHRYAQILQIAVRHGLGRFLRGRRPAGVESAAARRELARSLRRALDEGGVTFVKLGQQLSTRRDLVPAEFADELAALQDEAAPVPWEEVRAVLLAELGRPVEEVFAAVDPEPLAAASVAQVHAARSFDGADVVLKVQRPGVCAVVERDLDILLTLARTLEARTPWGRSLGLVGLATGFADALREELDFTTERDNLTAMAAALRASPSRGVRVPTPHAALSTGRVLVMERLEGTPLGSAGPALAELGPGRRSAVAGALLATVLDQVLDHGLFHVDLHPGNVLLQADGALGLLDLGSVGRLDSTTRTAFGRLMAALGSTDSLTAGDALLELLDRPPEIDERELERALGVLIVRFTAPGASVGAAAFGALFRLVTAHRLPIPAQVAAVFRTFATLEGTLALIDPGFDLVAEARAAGRGRVAQSLTPQRLRRSAEEELAALLPLLRRLPRRVDRIADAVEHGRLGVNVRLFADARDRRLVTGLVHLTLSALLGAAAGLMAVLFLDMPGGPQVTDSVRLFPVFGYGLLVVAVVLVLRVLVVVFRQDRS</sequence>
<evidence type="ECO:0000313" key="4">
    <source>
        <dbReference type="EMBL" id="NEK56491.1"/>
    </source>
</evidence>
<evidence type="ECO:0000256" key="1">
    <source>
        <dbReference type="ARBA" id="ARBA00009670"/>
    </source>
</evidence>
<dbReference type="InterPro" id="IPR004147">
    <property type="entry name" value="ABC1_dom"/>
</dbReference>
<evidence type="ECO:0000256" key="2">
    <source>
        <dbReference type="SAM" id="Phobius"/>
    </source>
</evidence>
<keyword evidence="2" id="KW-1133">Transmembrane helix</keyword>
<feature type="transmembrane region" description="Helical" evidence="2">
    <location>
        <begin position="635"/>
        <end position="653"/>
    </location>
</feature>
<dbReference type="GO" id="GO:0004672">
    <property type="term" value="F:protein kinase activity"/>
    <property type="evidence" value="ECO:0007669"/>
    <property type="project" value="InterPro"/>
</dbReference>
<dbReference type="EMBL" id="JAAGWF010000002">
    <property type="protein sequence ID" value="NEK56491.1"/>
    <property type="molecule type" value="Genomic_DNA"/>
</dbReference>
<feature type="transmembrane region" description="Helical" evidence="2">
    <location>
        <begin position="6"/>
        <end position="26"/>
    </location>
</feature>
<keyword evidence="5" id="KW-1185">Reference proteome</keyword>
<evidence type="ECO:0000259" key="3">
    <source>
        <dbReference type="PROSITE" id="PS50011"/>
    </source>
</evidence>
<dbReference type="SUPFAM" id="SSF56112">
    <property type="entry name" value="Protein kinase-like (PK-like)"/>
    <property type="match status" value="1"/>
</dbReference>
<dbReference type="PANTHER" id="PTHR10566:SF113">
    <property type="entry name" value="PROTEIN ACTIVITY OF BC1 COMPLEX KINASE 7, CHLOROPLASTIC"/>
    <property type="match status" value="1"/>
</dbReference>
<reference evidence="4 5" key="1">
    <citation type="submission" date="2020-02" db="EMBL/GenBank/DDBJ databases">
        <title>Geodermatophilus sabuli CPCC 205279 I12A-02694.</title>
        <authorList>
            <person name="Jiang Z."/>
        </authorList>
    </citation>
    <scope>NUCLEOTIDE SEQUENCE [LARGE SCALE GENOMIC DNA]</scope>
    <source>
        <strain evidence="4 5">I12A-02694</strain>
    </source>
</reference>
<gene>
    <name evidence="4" type="ORF">GCU56_01195</name>
</gene>
<feature type="transmembrane region" description="Helical" evidence="2">
    <location>
        <begin position="590"/>
        <end position="615"/>
    </location>
</feature>
<comment type="caution">
    <text evidence="4">The sequence shown here is derived from an EMBL/GenBank/DDBJ whole genome shotgun (WGS) entry which is preliminary data.</text>
</comment>
<name>A0A7K3VV27_9ACTN</name>
<feature type="transmembrane region" description="Helical" evidence="2">
    <location>
        <begin position="69"/>
        <end position="94"/>
    </location>
</feature>
<dbReference type="AlphaFoldDB" id="A0A7K3VV27"/>
<dbReference type="Proteomes" id="UP000470246">
    <property type="component" value="Unassembled WGS sequence"/>
</dbReference>
<keyword evidence="4" id="KW-0418">Kinase</keyword>
<dbReference type="CDD" id="cd05121">
    <property type="entry name" value="ABC1_ADCK3-like"/>
    <property type="match status" value="1"/>
</dbReference>
<dbReference type="InterPro" id="IPR000719">
    <property type="entry name" value="Prot_kinase_dom"/>
</dbReference>